<feature type="region of interest" description="Disordered" evidence="1">
    <location>
        <begin position="1"/>
        <end position="25"/>
    </location>
</feature>
<dbReference type="Proteomes" id="UP000700334">
    <property type="component" value="Unassembled WGS sequence"/>
</dbReference>
<gene>
    <name evidence="2" type="ORF">J0S82_017748</name>
</gene>
<sequence length="102" mass="11059">MQRRWVESAGRASSAPEGPPGPTQKLALKYLQNNSPDTPRVHGEVFRVPRPHFGFPAAIRLVSWFQMGLAHVLRDTIAPGAQPCPSPAHQAPSELGASSVQR</sequence>
<evidence type="ECO:0000256" key="1">
    <source>
        <dbReference type="SAM" id="MobiDB-lite"/>
    </source>
</evidence>
<feature type="region of interest" description="Disordered" evidence="1">
    <location>
        <begin position="78"/>
        <end position="102"/>
    </location>
</feature>
<organism evidence="2 3">
    <name type="scientific">Galemys pyrenaicus</name>
    <name type="common">Iberian desman</name>
    <name type="synonym">Pyrenean desman</name>
    <dbReference type="NCBI Taxonomy" id="202257"/>
    <lineage>
        <taxon>Eukaryota</taxon>
        <taxon>Metazoa</taxon>
        <taxon>Chordata</taxon>
        <taxon>Craniata</taxon>
        <taxon>Vertebrata</taxon>
        <taxon>Euteleostomi</taxon>
        <taxon>Mammalia</taxon>
        <taxon>Eutheria</taxon>
        <taxon>Laurasiatheria</taxon>
        <taxon>Eulipotyphla</taxon>
        <taxon>Talpidae</taxon>
        <taxon>Galemys</taxon>
    </lineage>
</organism>
<dbReference type="EMBL" id="JAGFMF010011380">
    <property type="protein sequence ID" value="KAG8524770.1"/>
    <property type="molecule type" value="Genomic_DNA"/>
</dbReference>
<evidence type="ECO:0000313" key="2">
    <source>
        <dbReference type="EMBL" id="KAG8524770.1"/>
    </source>
</evidence>
<reference evidence="2" key="1">
    <citation type="journal article" date="2021" name="Evol. Appl.">
        <title>The genome of the Pyrenean desman and the effects of bottlenecks and inbreeding on the genomic landscape of an endangered species.</title>
        <authorList>
            <person name="Escoda L."/>
            <person name="Castresana J."/>
        </authorList>
    </citation>
    <scope>NUCLEOTIDE SEQUENCE</scope>
    <source>
        <strain evidence="2">IBE-C5619</strain>
    </source>
</reference>
<dbReference type="AlphaFoldDB" id="A0A8J6B2G9"/>
<name>A0A8J6B2G9_GALPY</name>
<evidence type="ECO:0000313" key="3">
    <source>
        <dbReference type="Proteomes" id="UP000700334"/>
    </source>
</evidence>
<keyword evidence="3" id="KW-1185">Reference proteome</keyword>
<protein>
    <submittedName>
        <fullName evidence="2">Uncharacterized protein</fullName>
    </submittedName>
</protein>
<proteinExistence type="predicted"/>
<comment type="caution">
    <text evidence="2">The sequence shown here is derived from an EMBL/GenBank/DDBJ whole genome shotgun (WGS) entry which is preliminary data.</text>
</comment>
<accession>A0A8J6B2G9</accession>